<evidence type="ECO:0000313" key="3">
    <source>
        <dbReference type="Proteomes" id="UP000078561"/>
    </source>
</evidence>
<reference evidence="2" key="1">
    <citation type="submission" date="2016-04" db="EMBL/GenBank/DDBJ databases">
        <authorList>
            <person name="Evans L.H."/>
            <person name="Alamgir A."/>
            <person name="Owens N."/>
            <person name="Weber N.D."/>
            <person name="Virtaneva K."/>
            <person name="Barbian K."/>
            <person name="Babar A."/>
            <person name="Rosenke K."/>
        </authorList>
    </citation>
    <scope>NUCLEOTIDE SEQUENCE [LARGE SCALE GENOMIC DNA]</scope>
    <source>
        <strain evidence="2">CBS 101.48</strain>
    </source>
</reference>
<dbReference type="InParanoid" id="A0A168SCV9"/>
<dbReference type="AlphaFoldDB" id="A0A168SCV9"/>
<feature type="compositionally biased region" description="Low complexity" evidence="1">
    <location>
        <begin position="167"/>
        <end position="183"/>
    </location>
</feature>
<keyword evidence="3" id="KW-1185">Reference proteome</keyword>
<name>A0A168SCV9_ABSGL</name>
<gene>
    <name evidence="2" type="primary">ABSGL_13910.1 scaffold 14340</name>
</gene>
<feature type="compositionally biased region" description="Low complexity" evidence="1">
    <location>
        <begin position="1"/>
        <end position="16"/>
    </location>
</feature>
<dbReference type="OrthoDB" id="2270049at2759"/>
<evidence type="ECO:0000256" key="1">
    <source>
        <dbReference type="SAM" id="MobiDB-lite"/>
    </source>
</evidence>
<feature type="region of interest" description="Disordered" evidence="1">
    <location>
        <begin position="1"/>
        <end position="37"/>
    </location>
</feature>
<feature type="compositionally biased region" description="Polar residues" evidence="1">
    <location>
        <begin position="17"/>
        <end position="29"/>
    </location>
</feature>
<accession>A0A168SCV9</accession>
<protein>
    <submittedName>
        <fullName evidence="2">Uncharacterized protein</fullName>
    </submittedName>
</protein>
<sequence length="204" mass="22463">MSSSNSSSSRISSTSSDNARPETSSNNARPETCSNTTTTYWYSTNGMDRKRLADRHVTALDEAFDQQARVEIFDDEAFRNKSAIASPHLGTMTSGDIHYGLYREPSLWEQNEANLDNINLVLGSSSSSNGNGDGNDRQIKDQSVAATIPFGQENLKGRLDHHWRLPSNSRNSNSTSTTTSSTTADIRRRQHPRGSLDVLCCIVC</sequence>
<dbReference type="EMBL" id="LT554889">
    <property type="protein sequence ID" value="SAM08248.1"/>
    <property type="molecule type" value="Genomic_DNA"/>
</dbReference>
<dbReference type="Proteomes" id="UP000078561">
    <property type="component" value="Unassembled WGS sequence"/>
</dbReference>
<feature type="region of interest" description="Disordered" evidence="1">
    <location>
        <begin position="162"/>
        <end position="189"/>
    </location>
</feature>
<evidence type="ECO:0000313" key="2">
    <source>
        <dbReference type="EMBL" id="SAM08248.1"/>
    </source>
</evidence>
<proteinExistence type="predicted"/>
<organism evidence="2">
    <name type="scientific">Absidia glauca</name>
    <name type="common">Pin mould</name>
    <dbReference type="NCBI Taxonomy" id="4829"/>
    <lineage>
        <taxon>Eukaryota</taxon>
        <taxon>Fungi</taxon>
        <taxon>Fungi incertae sedis</taxon>
        <taxon>Mucoromycota</taxon>
        <taxon>Mucoromycotina</taxon>
        <taxon>Mucoromycetes</taxon>
        <taxon>Mucorales</taxon>
        <taxon>Cunninghamellaceae</taxon>
        <taxon>Absidia</taxon>
    </lineage>
</organism>